<proteinExistence type="predicted"/>
<dbReference type="RefSeq" id="WP_098174614.1">
    <property type="nucleotide sequence ID" value="NZ_NUEQ01000004.1"/>
</dbReference>
<protein>
    <recommendedName>
        <fullName evidence="3">Gamma-glutamylcyclotransferase</fullName>
    </recommendedName>
</protein>
<reference evidence="1 2" key="1">
    <citation type="submission" date="2017-09" db="EMBL/GenBank/DDBJ databases">
        <title>Large-scale bioinformatics analysis of Bacillus genomes uncovers conserved roles of natural products in bacterial physiology.</title>
        <authorList>
            <consortium name="Agbiome Team Llc"/>
            <person name="Bleich R.M."/>
            <person name="Kirk G.J."/>
            <person name="Santa Maria K.C."/>
            <person name="Allen S.E."/>
            <person name="Farag S."/>
            <person name="Shank E.A."/>
            <person name="Bowers A."/>
        </authorList>
    </citation>
    <scope>NUCLEOTIDE SEQUENCE [LARGE SCALE GENOMIC DNA]</scope>
    <source>
        <strain evidence="1 2">AFS003229</strain>
    </source>
</reference>
<dbReference type="AlphaFoldDB" id="A0AAX0SA88"/>
<accession>A0AAX0SA88</accession>
<dbReference type="EMBL" id="NUEQ01000004">
    <property type="protein sequence ID" value="PEJ37601.1"/>
    <property type="molecule type" value="Genomic_DNA"/>
</dbReference>
<organism evidence="1 2">
    <name type="scientific">Peribacillus butanolivorans</name>
    <dbReference type="NCBI Taxonomy" id="421767"/>
    <lineage>
        <taxon>Bacteria</taxon>
        <taxon>Bacillati</taxon>
        <taxon>Bacillota</taxon>
        <taxon>Bacilli</taxon>
        <taxon>Bacillales</taxon>
        <taxon>Bacillaceae</taxon>
        <taxon>Peribacillus</taxon>
    </lineage>
</organism>
<evidence type="ECO:0008006" key="3">
    <source>
        <dbReference type="Google" id="ProtNLM"/>
    </source>
</evidence>
<dbReference type="Proteomes" id="UP000220106">
    <property type="component" value="Unassembled WGS sequence"/>
</dbReference>
<comment type="caution">
    <text evidence="1">The sequence shown here is derived from an EMBL/GenBank/DDBJ whole genome shotgun (WGS) entry which is preliminary data.</text>
</comment>
<sequence>MKDYFLFTFGCNLDHSNIEYLVKERLESFVRPIMVNNNWTDQNRKIRKDSNIHFTYDVNDKKHKGNLYYIKDYYISEEQLFGFEYSLRKLKGNHIWCRPNTQGHINMKIEEIEYTGHIYVTINNDIEIRLLDREVPNSLRGQIHLVPEKDQWIELPRSLTEEEKDKRTLNWMKKV</sequence>
<evidence type="ECO:0000313" key="1">
    <source>
        <dbReference type="EMBL" id="PEJ37601.1"/>
    </source>
</evidence>
<name>A0AAX0SA88_9BACI</name>
<evidence type="ECO:0000313" key="2">
    <source>
        <dbReference type="Proteomes" id="UP000220106"/>
    </source>
</evidence>
<gene>
    <name evidence="1" type="ORF">CN689_01515</name>
</gene>